<evidence type="ECO:0000313" key="1">
    <source>
        <dbReference type="EMBL" id="CAF1351583.1"/>
    </source>
</evidence>
<dbReference type="EMBL" id="CAJNOK010022674">
    <property type="protein sequence ID" value="CAF1351583.1"/>
    <property type="molecule type" value="Genomic_DNA"/>
</dbReference>
<sequence length="90" mass="9940">MLGKAFSSINPSLLITKLKEICTSKLIINFVNSFCEARDAYVSLEDGITSKIKLMNYSVLQGSSLLPISVNLYRKYALDGPSPRAPTVRK</sequence>
<dbReference type="Proteomes" id="UP000677228">
    <property type="component" value="Unassembled WGS sequence"/>
</dbReference>
<comment type="caution">
    <text evidence="1">The sequence shown here is derived from an EMBL/GenBank/DDBJ whole genome shotgun (WGS) entry which is preliminary data.</text>
</comment>
<organism evidence="1 3">
    <name type="scientific">Didymodactylos carnosus</name>
    <dbReference type="NCBI Taxonomy" id="1234261"/>
    <lineage>
        <taxon>Eukaryota</taxon>
        <taxon>Metazoa</taxon>
        <taxon>Spiralia</taxon>
        <taxon>Gnathifera</taxon>
        <taxon>Rotifera</taxon>
        <taxon>Eurotatoria</taxon>
        <taxon>Bdelloidea</taxon>
        <taxon>Philodinida</taxon>
        <taxon>Philodinidae</taxon>
        <taxon>Didymodactylos</taxon>
    </lineage>
</organism>
<proteinExistence type="predicted"/>
<dbReference type="AlphaFoldDB" id="A0A8S2EZF9"/>
<accession>A0A8S2EZF9</accession>
<protein>
    <submittedName>
        <fullName evidence="1">Uncharacterized protein</fullName>
    </submittedName>
</protein>
<evidence type="ECO:0000313" key="2">
    <source>
        <dbReference type="EMBL" id="CAF4162106.1"/>
    </source>
</evidence>
<evidence type="ECO:0000313" key="3">
    <source>
        <dbReference type="Proteomes" id="UP000677228"/>
    </source>
</evidence>
<dbReference type="EMBL" id="CAJOBA010044314">
    <property type="protein sequence ID" value="CAF4162106.1"/>
    <property type="molecule type" value="Genomic_DNA"/>
</dbReference>
<reference evidence="1" key="1">
    <citation type="submission" date="2021-02" db="EMBL/GenBank/DDBJ databases">
        <authorList>
            <person name="Nowell W R."/>
        </authorList>
    </citation>
    <scope>NUCLEOTIDE SEQUENCE</scope>
</reference>
<name>A0A8S2EZF9_9BILA</name>
<dbReference type="Proteomes" id="UP000682733">
    <property type="component" value="Unassembled WGS sequence"/>
</dbReference>
<gene>
    <name evidence="1" type="ORF">OVA965_LOCUS30821</name>
    <name evidence="2" type="ORF">TMI583_LOCUS31631</name>
</gene>